<dbReference type="InterPro" id="IPR011037">
    <property type="entry name" value="Pyrv_Knase-like_insert_dom_sf"/>
</dbReference>
<name>A0ABW5YM58_9FLAO</name>
<dbReference type="EC" id="2.7.1.40" evidence="4 13"/>
<comment type="similarity">
    <text evidence="3 14">Belongs to the pyruvate kinase family.</text>
</comment>
<dbReference type="InterPro" id="IPR040442">
    <property type="entry name" value="Pyrv_kinase-like_dom_sf"/>
</dbReference>
<keyword evidence="10 14" id="KW-0460">Magnesium</keyword>
<evidence type="ECO:0000256" key="14">
    <source>
        <dbReference type="RuleBase" id="RU000504"/>
    </source>
</evidence>
<keyword evidence="11 14" id="KW-0324">Glycolysis</keyword>
<dbReference type="SUPFAM" id="SSF50800">
    <property type="entry name" value="PK beta-barrel domain-like"/>
    <property type="match status" value="1"/>
</dbReference>
<evidence type="ECO:0000313" key="18">
    <source>
        <dbReference type="Proteomes" id="UP001597534"/>
    </source>
</evidence>
<dbReference type="Proteomes" id="UP001597534">
    <property type="component" value="Unassembled WGS sequence"/>
</dbReference>
<evidence type="ECO:0000313" key="17">
    <source>
        <dbReference type="EMBL" id="MFD2892100.1"/>
    </source>
</evidence>
<proteinExistence type="inferred from homology"/>
<evidence type="ECO:0000256" key="3">
    <source>
        <dbReference type="ARBA" id="ARBA00008663"/>
    </source>
</evidence>
<keyword evidence="7" id="KW-0547">Nucleotide-binding</keyword>
<dbReference type="Gene3D" id="3.40.1380.20">
    <property type="entry name" value="Pyruvate kinase, C-terminal domain"/>
    <property type="match status" value="1"/>
</dbReference>
<comment type="catalytic activity">
    <reaction evidence="14">
        <text>pyruvate + ATP = phosphoenolpyruvate + ADP + H(+)</text>
        <dbReference type="Rhea" id="RHEA:18157"/>
        <dbReference type="ChEBI" id="CHEBI:15361"/>
        <dbReference type="ChEBI" id="CHEBI:15378"/>
        <dbReference type="ChEBI" id="CHEBI:30616"/>
        <dbReference type="ChEBI" id="CHEBI:58702"/>
        <dbReference type="ChEBI" id="CHEBI:456216"/>
        <dbReference type="EC" id="2.7.1.40"/>
    </reaction>
</comment>
<dbReference type="PANTHER" id="PTHR11817">
    <property type="entry name" value="PYRUVATE KINASE"/>
    <property type="match status" value="1"/>
</dbReference>
<dbReference type="InterPro" id="IPR015813">
    <property type="entry name" value="Pyrv/PenolPyrv_kinase-like_dom"/>
</dbReference>
<dbReference type="RefSeq" id="WP_379811728.1">
    <property type="nucleotide sequence ID" value="NZ_JBHUPC010000013.1"/>
</dbReference>
<evidence type="ECO:0000256" key="2">
    <source>
        <dbReference type="ARBA" id="ARBA00004997"/>
    </source>
</evidence>
<evidence type="ECO:0000259" key="16">
    <source>
        <dbReference type="Pfam" id="PF02887"/>
    </source>
</evidence>
<evidence type="ECO:0000256" key="5">
    <source>
        <dbReference type="ARBA" id="ARBA00022679"/>
    </source>
</evidence>
<evidence type="ECO:0000256" key="13">
    <source>
        <dbReference type="NCBIfam" id="TIGR01064"/>
    </source>
</evidence>
<dbReference type="InterPro" id="IPR015793">
    <property type="entry name" value="Pyrv_Knase_brl"/>
</dbReference>
<evidence type="ECO:0000256" key="6">
    <source>
        <dbReference type="ARBA" id="ARBA00022723"/>
    </source>
</evidence>
<dbReference type="Gene3D" id="3.20.20.60">
    <property type="entry name" value="Phosphoenolpyruvate-binding domains"/>
    <property type="match status" value="1"/>
</dbReference>
<feature type="domain" description="Pyruvate kinase C-terminal" evidence="16">
    <location>
        <begin position="361"/>
        <end position="472"/>
    </location>
</feature>
<dbReference type="PROSITE" id="PS00110">
    <property type="entry name" value="PYRUVATE_KINASE"/>
    <property type="match status" value="1"/>
</dbReference>
<comment type="cofactor">
    <cofactor evidence="1">
        <name>K(+)</name>
        <dbReference type="ChEBI" id="CHEBI:29103"/>
    </cofactor>
</comment>
<dbReference type="Gene3D" id="2.40.33.10">
    <property type="entry name" value="PK beta-barrel domain-like"/>
    <property type="match status" value="1"/>
</dbReference>
<dbReference type="NCBIfam" id="TIGR01064">
    <property type="entry name" value="pyruv_kin"/>
    <property type="match status" value="1"/>
</dbReference>
<evidence type="ECO:0000256" key="4">
    <source>
        <dbReference type="ARBA" id="ARBA00012142"/>
    </source>
</evidence>
<evidence type="ECO:0000256" key="11">
    <source>
        <dbReference type="ARBA" id="ARBA00023152"/>
    </source>
</evidence>
<dbReference type="PRINTS" id="PR01050">
    <property type="entry name" value="PYRUVTKNASE"/>
</dbReference>
<dbReference type="SUPFAM" id="SSF52935">
    <property type="entry name" value="PK C-terminal domain-like"/>
    <property type="match status" value="1"/>
</dbReference>
<comment type="pathway">
    <text evidence="2 14">Carbohydrate degradation; glycolysis; pyruvate from D-glyceraldehyde 3-phosphate: step 5/5.</text>
</comment>
<dbReference type="EMBL" id="JBHUPC010000013">
    <property type="protein sequence ID" value="MFD2892100.1"/>
    <property type="molecule type" value="Genomic_DNA"/>
</dbReference>
<dbReference type="GO" id="GO:0004743">
    <property type="term" value="F:pyruvate kinase activity"/>
    <property type="evidence" value="ECO:0007669"/>
    <property type="project" value="UniProtKB-EC"/>
</dbReference>
<reference evidence="18" key="1">
    <citation type="journal article" date="2019" name="Int. J. Syst. Evol. Microbiol.">
        <title>The Global Catalogue of Microorganisms (GCM) 10K type strain sequencing project: providing services to taxonomists for standard genome sequencing and annotation.</title>
        <authorList>
            <consortium name="The Broad Institute Genomics Platform"/>
            <consortium name="The Broad Institute Genome Sequencing Center for Infectious Disease"/>
            <person name="Wu L."/>
            <person name="Ma J."/>
        </authorList>
    </citation>
    <scope>NUCLEOTIDE SEQUENCE [LARGE SCALE GENOMIC DNA]</scope>
    <source>
        <strain evidence="18">KCTC 22671</strain>
    </source>
</reference>
<evidence type="ECO:0000259" key="15">
    <source>
        <dbReference type="Pfam" id="PF00224"/>
    </source>
</evidence>
<keyword evidence="5 14" id="KW-0808">Transferase</keyword>
<dbReference type="NCBIfam" id="NF004978">
    <property type="entry name" value="PRK06354.1"/>
    <property type="match status" value="1"/>
</dbReference>
<keyword evidence="12 17" id="KW-0670">Pyruvate</keyword>
<evidence type="ECO:0000256" key="12">
    <source>
        <dbReference type="ARBA" id="ARBA00023317"/>
    </source>
</evidence>
<keyword evidence="18" id="KW-1185">Reference proteome</keyword>
<evidence type="ECO:0000256" key="8">
    <source>
        <dbReference type="ARBA" id="ARBA00022777"/>
    </source>
</evidence>
<sequence length="476" mass="52817">MPTTKKTKIVATLGPASGDKSVMKDMIEAGVNVFRINFSHADYTDVLERIKAIREINEEYGYTTSILADLQGPKLRVGVMKEDVIVNKGDIITFTTAEDILGTAERVYMNYKEFPKDVNPGERILLDDGKLIFEVTKTDKNTEVEAIVVQGGPLKSKKGVNLPNTKVSLPALTEKDIRDAIFAIENHVDWIALSFVRTAQDLEDLQDLITKHSDHKIPIIAKIEKPEAVENIDKIVAFCDGLMVARGDLGVEIPAEEVPLIQKKLIHRAKTARIPVIVATQMMETMITSLTPTRAEVNDVANSVMDGADAVMLSGETSVGNYPVQVIETMTRILESVEDSPLIKVPLNAPHIRTKRFVTKSICYHAAIMADDINAKAITTLTNSGYTAFQISAWRPKSHILVFTSNKRILTQLNLLWGVRAYFYDRFVSTDDTIDDLNKICQEKGYLTKGDMVINLAAMPIIAKGMVNTLRVSEIE</sequence>
<keyword evidence="9" id="KW-0067">ATP-binding</keyword>
<gene>
    <name evidence="17" type="primary">pyk</name>
    <name evidence="17" type="ORF">ACFS5J_08770</name>
</gene>
<evidence type="ECO:0000256" key="10">
    <source>
        <dbReference type="ARBA" id="ARBA00022842"/>
    </source>
</evidence>
<evidence type="ECO:0000256" key="7">
    <source>
        <dbReference type="ARBA" id="ARBA00022741"/>
    </source>
</evidence>
<keyword evidence="8 14" id="KW-0418">Kinase</keyword>
<dbReference type="InterPro" id="IPR036918">
    <property type="entry name" value="Pyrv_Knase_C_sf"/>
</dbReference>
<protein>
    <recommendedName>
        <fullName evidence="4 13">Pyruvate kinase</fullName>
        <ecNumber evidence="4 13">2.7.1.40</ecNumber>
    </recommendedName>
</protein>
<evidence type="ECO:0000256" key="9">
    <source>
        <dbReference type="ARBA" id="ARBA00022840"/>
    </source>
</evidence>
<evidence type="ECO:0000256" key="1">
    <source>
        <dbReference type="ARBA" id="ARBA00001958"/>
    </source>
</evidence>
<dbReference type="InterPro" id="IPR015806">
    <property type="entry name" value="Pyrv_Knase_insert_dom_sf"/>
</dbReference>
<dbReference type="InterPro" id="IPR018209">
    <property type="entry name" value="Pyrv_Knase_AS"/>
</dbReference>
<dbReference type="NCBIfam" id="NF004491">
    <property type="entry name" value="PRK05826.1"/>
    <property type="match status" value="1"/>
</dbReference>
<dbReference type="InterPro" id="IPR001697">
    <property type="entry name" value="Pyr_Knase"/>
</dbReference>
<dbReference type="GO" id="GO:0016301">
    <property type="term" value="F:kinase activity"/>
    <property type="evidence" value="ECO:0007669"/>
    <property type="project" value="UniProtKB-KW"/>
</dbReference>
<dbReference type="Pfam" id="PF02887">
    <property type="entry name" value="PK_C"/>
    <property type="match status" value="1"/>
</dbReference>
<comment type="caution">
    <text evidence="17">The sequence shown here is derived from an EMBL/GenBank/DDBJ whole genome shotgun (WGS) entry which is preliminary data.</text>
</comment>
<dbReference type="InterPro" id="IPR015795">
    <property type="entry name" value="Pyrv_Knase_C"/>
</dbReference>
<accession>A0ABW5YM58</accession>
<keyword evidence="6" id="KW-0479">Metal-binding</keyword>
<dbReference type="SUPFAM" id="SSF51621">
    <property type="entry name" value="Phosphoenolpyruvate/pyruvate domain"/>
    <property type="match status" value="1"/>
</dbReference>
<organism evidence="17 18">
    <name type="scientific">Flavobacterium chuncheonense</name>
    <dbReference type="NCBI Taxonomy" id="2026653"/>
    <lineage>
        <taxon>Bacteria</taxon>
        <taxon>Pseudomonadati</taxon>
        <taxon>Bacteroidota</taxon>
        <taxon>Flavobacteriia</taxon>
        <taxon>Flavobacteriales</taxon>
        <taxon>Flavobacteriaceae</taxon>
        <taxon>Flavobacterium</taxon>
    </lineage>
</organism>
<feature type="domain" description="Pyruvate kinase barrel" evidence="15">
    <location>
        <begin position="5"/>
        <end position="326"/>
    </location>
</feature>
<dbReference type="Pfam" id="PF00224">
    <property type="entry name" value="PK"/>
    <property type="match status" value="1"/>
</dbReference>